<feature type="chain" id="PRO_5046919922" evidence="1">
    <location>
        <begin position="29"/>
        <end position="159"/>
    </location>
</feature>
<organism evidence="2 3">
    <name type="scientific">Micromonospora cathayae</name>
    <dbReference type="NCBI Taxonomy" id="3028804"/>
    <lineage>
        <taxon>Bacteria</taxon>
        <taxon>Bacillati</taxon>
        <taxon>Actinomycetota</taxon>
        <taxon>Actinomycetes</taxon>
        <taxon>Micromonosporales</taxon>
        <taxon>Micromonosporaceae</taxon>
        <taxon>Micromonospora</taxon>
    </lineage>
</organism>
<name>A0ABY7ZS34_9ACTN</name>
<feature type="signal peptide" evidence="1">
    <location>
        <begin position="1"/>
        <end position="28"/>
    </location>
</feature>
<proteinExistence type="predicted"/>
<protein>
    <submittedName>
        <fullName evidence="2">Peptidase inhibitor family I36 protein</fullName>
    </submittedName>
</protein>
<accession>A0ABY7ZS34</accession>
<reference evidence="2 3" key="1">
    <citation type="submission" date="2023-02" db="EMBL/GenBank/DDBJ databases">
        <authorList>
            <person name="Mo P."/>
        </authorList>
    </citation>
    <scope>NUCLEOTIDE SEQUENCE [LARGE SCALE GENOMIC DNA]</scope>
    <source>
        <strain evidence="2 3">HUAS 3</strain>
    </source>
</reference>
<sequence length="159" mass="16687">MRTLSRIAAALALTGALLFAGAPVAAQATDEGVSRVTSAQGPTAPGTAVRVPEGDVSAAGWYDCPSGSLCVWSGPEATGSRCTWSGADADWYSGSIQCSWADNQPVRSLFNRGTSSSYWGVVVYAGANYGGVYGCLQQGYAMYDISYSFRSHRWRTSCG</sequence>
<keyword evidence="1" id="KW-0732">Signal</keyword>
<dbReference type="Pfam" id="PF03995">
    <property type="entry name" value="Inhibitor_I36"/>
    <property type="match status" value="1"/>
</dbReference>
<keyword evidence="3" id="KW-1185">Reference proteome</keyword>
<evidence type="ECO:0000313" key="2">
    <source>
        <dbReference type="EMBL" id="WDZ85196.1"/>
    </source>
</evidence>
<evidence type="ECO:0000313" key="3">
    <source>
        <dbReference type="Proteomes" id="UP001219605"/>
    </source>
</evidence>
<dbReference type="RefSeq" id="WP_275031893.1">
    <property type="nucleotide sequence ID" value="NZ_CP118615.1"/>
</dbReference>
<dbReference type="Proteomes" id="UP001219605">
    <property type="component" value="Chromosome"/>
</dbReference>
<evidence type="ECO:0000256" key="1">
    <source>
        <dbReference type="SAM" id="SignalP"/>
    </source>
</evidence>
<dbReference type="EMBL" id="CP118615">
    <property type="protein sequence ID" value="WDZ85196.1"/>
    <property type="molecule type" value="Genomic_DNA"/>
</dbReference>
<gene>
    <name evidence="2" type="ORF">PVK37_01640</name>
</gene>